<sequence>MVITVDVEFKRHRQKKKKAQRGVTFRLNQKRTQEHIVHHHGDRRLLGGKGPALSCCSEQTTSYGPQVKAARGNPCAPRH</sequence>
<gene>
    <name evidence="1" type="ORF">EYF80_012640</name>
</gene>
<comment type="caution">
    <text evidence="1">The sequence shown here is derived from an EMBL/GenBank/DDBJ whole genome shotgun (WGS) entry which is preliminary data.</text>
</comment>
<proteinExistence type="predicted"/>
<evidence type="ECO:0000313" key="1">
    <source>
        <dbReference type="EMBL" id="TNN77171.1"/>
    </source>
</evidence>
<evidence type="ECO:0000313" key="2">
    <source>
        <dbReference type="Proteomes" id="UP000314294"/>
    </source>
</evidence>
<name>A0A4Z2IHG5_9TELE</name>
<dbReference type="EMBL" id="SRLO01000086">
    <property type="protein sequence ID" value="TNN77171.1"/>
    <property type="molecule type" value="Genomic_DNA"/>
</dbReference>
<protein>
    <submittedName>
        <fullName evidence="1">Uncharacterized protein</fullName>
    </submittedName>
</protein>
<organism evidence="1 2">
    <name type="scientific">Liparis tanakae</name>
    <name type="common">Tanaka's snailfish</name>
    <dbReference type="NCBI Taxonomy" id="230148"/>
    <lineage>
        <taxon>Eukaryota</taxon>
        <taxon>Metazoa</taxon>
        <taxon>Chordata</taxon>
        <taxon>Craniata</taxon>
        <taxon>Vertebrata</taxon>
        <taxon>Euteleostomi</taxon>
        <taxon>Actinopterygii</taxon>
        <taxon>Neopterygii</taxon>
        <taxon>Teleostei</taxon>
        <taxon>Neoteleostei</taxon>
        <taxon>Acanthomorphata</taxon>
        <taxon>Eupercaria</taxon>
        <taxon>Perciformes</taxon>
        <taxon>Cottioidei</taxon>
        <taxon>Cottales</taxon>
        <taxon>Liparidae</taxon>
        <taxon>Liparis</taxon>
    </lineage>
</organism>
<reference evidence="1 2" key="1">
    <citation type="submission" date="2019-03" db="EMBL/GenBank/DDBJ databases">
        <title>First draft genome of Liparis tanakae, snailfish: a comprehensive survey of snailfish specific genes.</title>
        <authorList>
            <person name="Kim W."/>
            <person name="Song I."/>
            <person name="Jeong J.-H."/>
            <person name="Kim D."/>
            <person name="Kim S."/>
            <person name="Ryu S."/>
            <person name="Song J.Y."/>
            <person name="Lee S.K."/>
        </authorList>
    </citation>
    <scope>NUCLEOTIDE SEQUENCE [LARGE SCALE GENOMIC DNA]</scope>
    <source>
        <tissue evidence="1">Muscle</tissue>
    </source>
</reference>
<accession>A0A4Z2IHG5</accession>
<keyword evidence="2" id="KW-1185">Reference proteome</keyword>
<dbReference type="Proteomes" id="UP000314294">
    <property type="component" value="Unassembled WGS sequence"/>
</dbReference>
<dbReference type="AlphaFoldDB" id="A0A4Z2IHG5"/>